<dbReference type="RefSeq" id="XP_004350076.1">
    <property type="nucleotide sequence ID" value="XM_004350026.1"/>
</dbReference>
<dbReference type="PROSITE" id="PS51285">
    <property type="entry name" value="AGC_KINASE_CTER"/>
    <property type="match status" value="1"/>
</dbReference>
<comment type="similarity">
    <text evidence="1">Belongs to the protein kinase superfamily. AGC Ser/Thr protein kinase family.</text>
</comment>
<reference evidence="17" key="1">
    <citation type="journal article" date="2011" name="Genome Res.">
        <title>Phylogeny-wide analysis of social amoeba genomes highlights ancient origins for complex intercellular communication.</title>
        <authorList>
            <person name="Heidel A.J."/>
            <person name="Lawal H.M."/>
            <person name="Felder M."/>
            <person name="Schilde C."/>
            <person name="Helps N.R."/>
            <person name="Tunggal B."/>
            <person name="Rivero F."/>
            <person name="John U."/>
            <person name="Schleicher M."/>
            <person name="Eichinger L."/>
            <person name="Platzer M."/>
            <person name="Noegel A.A."/>
            <person name="Schaap P."/>
            <person name="Gloeckner G."/>
        </authorList>
    </citation>
    <scope>NUCLEOTIDE SEQUENCE [LARGE SCALE GENOMIC DNA]</scope>
    <source>
        <strain evidence="17">SH3</strain>
    </source>
</reference>
<accession>F4QF13</accession>
<keyword evidence="17" id="KW-1185">Reference proteome</keyword>
<dbReference type="PROSITE" id="PS00107">
    <property type="entry name" value="PROTEIN_KINASE_ATP"/>
    <property type="match status" value="1"/>
</dbReference>
<feature type="compositionally biased region" description="Polar residues" evidence="13">
    <location>
        <begin position="1630"/>
        <end position="1651"/>
    </location>
</feature>
<evidence type="ECO:0000256" key="11">
    <source>
        <dbReference type="PROSITE-ProRule" id="PRU10141"/>
    </source>
</evidence>
<dbReference type="SMART" id="SM00133">
    <property type="entry name" value="S_TK_X"/>
    <property type="match status" value="1"/>
</dbReference>
<feature type="region of interest" description="Disordered" evidence="13">
    <location>
        <begin position="1616"/>
        <end position="1707"/>
    </location>
</feature>
<dbReference type="OMA" id="IGTHHWW"/>
<evidence type="ECO:0000256" key="8">
    <source>
        <dbReference type="ARBA" id="ARBA00022840"/>
    </source>
</evidence>
<feature type="region of interest" description="Disordered" evidence="13">
    <location>
        <begin position="750"/>
        <end position="778"/>
    </location>
</feature>
<dbReference type="FunFam" id="3.30.200.20:FF:000109">
    <property type="entry name" value="Non-specific serine/threonine protein kinase"/>
    <property type="match status" value="1"/>
</dbReference>
<evidence type="ECO:0000259" key="14">
    <source>
        <dbReference type="PROSITE" id="PS50011"/>
    </source>
</evidence>
<feature type="compositionally biased region" description="Polar residues" evidence="13">
    <location>
        <begin position="217"/>
        <end position="235"/>
    </location>
</feature>
<keyword evidence="5" id="KW-0808">Transferase</keyword>
<feature type="compositionally biased region" description="Low complexity" evidence="13">
    <location>
        <begin position="1075"/>
        <end position="1093"/>
    </location>
</feature>
<protein>
    <recommendedName>
        <fullName evidence="2">non-specific serine/threonine protein kinase</fullName>
        <ecNumber evidence="2">2.7.11.1</ecNumber>
    </recommendedName>
</protein>
<dbReference type="GeneID" id="14866203"/>
<evidence type="ECO:0000256" key="3">
    <source>
        <dbReference type="ARBA" id="ARBA00022527"/>
    </source>
</evidence>
<dbReference type="InterPro" id="IPR011009">
    <property type="entry name" value="Kinase-like_dom_sf"/>
</dbReference>
<evidence type="ECO:0000256" key="2">
    <source>
        <dbReference type="ARBA" id="ARBA00012513"/>
    </source>
</evidence>
<dbReference type="InterPro" id="IPR017441">
    <property type="entry name" value="Protein_kinase_ATP_BS"/>
</dbReference>
<dbReference type="InterPro" id="IPR008271">
    <property type="entry name" value="Ser/Thr_kinase_AS"/>
</dbReference>
<feature type="region of interest" description="Disordered" evidence="13">
    <location>
        <begin position="91"/>
        <end position="164"/>
    </location>
</feature>
<feature type="compositionally biased region" description="Basic residues" evidence="13">
    <location>
        <begin position="1063"/>
        <end position="1074"/>
    </location>
</feature>
<organism evidence="16 17">
    <name type="scientific">Cavenderia fasciculata</name>
    <name type="common">Slime mold</name>
    <name type="synonym">Dictyostelium fasciculatum</name>
    <dbReference type="NCBI Taxonomy" id="261658"/>
    <lineage>
        <taxon>Eukaryota</taxon>
        <taxon>Amoebozoa</taxon>
        <taxon>Evosea</taxon>
        <taxon>Eumycetozoa</taxon>
        <taxon>Dictyostelia</taxon>
        <taxon>Acytosteliales</taxon>
        <taxon>Cavenderiaceae</taxon>
        <taxon>Cavenderia</taxon>
    </lineage>
</organism>
<feature type="domain" description="Protein kinase" evidence="14">
    <location>
        <begin position="1200"/>
        <end position="1505"/>
    </location>
</feature>
<keyword evidence="3" id="KW-0723">Serine/threonine-protein kinase</keyword>
<feature type="binding site" evidence="11">
    <location>
        <position position="1233"/>
    </location>
    <ligand>
        <name>ATP</name>
        <dbReference type="ChEBI" id="CHEBI:30616"/>
    </ligand>
</feature>
<evidence type="ECO:0000256" key="10">
    <source>
        <dbReference type="ARBA" id="ARBA00048679"/>
    </source>
</evidence>
<dbReference type="STRING" id="1054147.F4QF13"/>
<dbReference type="Proteomes" id="UP000007797">
    <property type="component" value="Unassembled WGS sequence"/>
</dbReference>
<evidence type="ECO:0000313" key="16">
    <source>
        <dbReference type="EMBL" id="EGG13372.1"/>
    </source>
</evidence>
<evidence type="ECO:0000256" key="13">
    <source>
        <dbReference type="SAM" id="MobiDB-lite"/>
    </source>
</evidence>
<feature type="domain" description="AGC-kinase C-terminal" evidence="15">
    <location>
        <begin position="1506"/>
        <end position="1597"/>
    </location>
</feature>
<dbReference type="GO" id="GO:0005815">
    <property type="term" value="C:microtubule organizing center"/>
    <property type="evidence" value="ECO:0007669"/>
    <property type="project" value="UniProtKB-ARBA"/>
</dbReference>
<evidence type="ECO:0000256" key="6">
    <source>
        <dbReference type="ARBA" id="ARBA00022741"/>
    </source>
</evidence>
<dbReference type="Gene3D" id="1.10.510.10">
    <property type="entry name" value="Transferase(Phosphotransferase) domain 1"/>
    <property type="match status" value="2"/>
</dbReference>
<dbReference type="FunFam" id="1.10.510.10:FF:000024">
    <property type="entry name" value="Probable serine/threonine-protein kinase cot-1"/>
    <property type="match status" value="1"/>
</dbReference>
<proteinExistence type="inferred from homology"/>
<dbReference type="GO" id="GO:0035556">
    <property type="term" value="P:intracellular signal transduction"/>
    <property type="evidence" value="ECO:0007669"/>
    <property type="project" value="TreeGrafter"/>
</dbReference>
<dbReference type="SUPFAM" id="SSF56112">
    <property type="entry name" value="Protein kinase-like (PK-like)"/>
    <property type="match status" value="1"/>
</dbReference>
<dbReference type="PANTHER" id="PTHR24356">
    <property type="entry name" value="SERINE/THREONINE-PROTEIN KINASE"/>
    <property type="match status" value="1"/>
</dbReference>
<dbReference type="GO" id="GO:0007010">
    <property type="term" value="P:cytoskeleton organization"/>
    <property type="evidence" value="ECO:0007669"/>
    <property type="project" value="UniProtKB-ARBA"/>
</dbReference>
<evidence type="ECO:0000256" key="5">
    <source>
        <dbReference type="ARBA" id="ARBA00022679"/>
    </source>
</evidence>
<dbReference type="InterPro" id="IPR000719">
    <property type="entry name" value="Prot_kinase_dom"/>
</dbReference>
<comment type="catalytic activity">
    <reaction evidence="10">
        <text>L-seryl-[protein] + ATP = O-phospho-L-seryl-[protein] + ADP + H(+)</text>
        <dbReference type="Rhea" id="RHEA:17989"/>
        <dbReference type="Rhea" id="RHEA-COMP:9863"/>
        <dbReference type="Rhea" id="RHEA-COMP:11604"/>
        <dbReference type="ChEBI" id="CHEBI:15378"/>
        <dbReference type="ChEBI" id="CHEBI:29999"/>
        <dbReference type="ChEBI" id="CHEBI:30616"/>
        <dbReference type="ChEBI" id="CHEBI:83421"/>
        <dbReference type="ChEBI" id="CHEBI:456216"/>
        <dbReference type="EC" id="2.7.11.1"/>
    </reaction>
</comment>
<sequence>MDGFCWTVRMEINTKTVVAVVVVHSNYYNDIPAVIVDVLRYEQQVNQSAVRKHIRFIIRPIINNNNISISNIHIHFHSILVVNNSNSNNNSNNNKSIIQNMDYSPPQYSPRSTFSDPTGLDSPRSLIDSTSNMTDYYQQPQQSLDSVQQQQQQQQPVTKDKSNKFGWIGNLLSRKKSNSTNSLYSNINQNININSSNSNSNSGSENSSNNNSNQNSPTYFSNQHVATNNIITSNYSPSGTNGNSNISTANNSTSSGQAQTGSTKRRSIFQFFSIFQYNHRADSSSSSPSTKTSLSPLKRFKFTRTSSSTSIDTKSVNKKHMLQSSHSCNNLNINYISTKHELNQFSGDPSSLLLAVTPTTNNTTTTTISTPPTLLTPSGSATLLPMIPSTTTTTSTTAAAVVVVETNNQQPSILLPPIPTIPILNREDSSCSMASSNDEDLDQLHGSGNNIGKYAILIPTPIPSPIPHLQDVSSIYKHKKIQLQQNNQPNNHHYHHHQQQQTLSDSCGEVNIVNTGDLQQLGQQQQPMTCRISSQCEESILNRTISSIDIMEIAQQGLQSNPTTPAPGTPTLIHHCVTQMPPIINLPSTESLNSAQIIIHHQQDSTNNNQNNIDQQQLSPRGLEQKAIWHSPAKIKSQLQTRTSAPQLGVNSSPMLQTSYSNPKIGTHHWWGSNNPIPNEQNKMDLQMQFLKQQEQKEQQKQEAMRTMSDNQLLSSNNNNHNTITNHCNTINNNNNNNLVRAASISKWVSAAPSSPPPMAMAPRGSNSPDDQSSPERCMSPISSMIRVYYIPLTDDEEPSQSSSGTGTGTTGAVIEQAELKVSNTGLPNNTAQLYWSHIVVQHTSVKDVIEHVSSKVDKPYWSFKLCCSLNPYDFLDDTVLLIGFRLRRFYLIEVAEEMIVHDNVECNVFANMFPAHANYFNNTSTATISSSMLGSTKTDMSTNTTTTTTTNTNTTSSSSLSASCAALANPLSSSWSPSYCKFLSTSSKSFKRTQLLMSVEDTSPVSSLEDNDDFLLDLPSSPCSYQANPLFSLSGSGSRLHSSSKLHQISSNGNGNSNGHVVTHHHHHHHHKFNSNGHTNNQNQNNNTNQNYQNGFNKYLNGGNNLLQAGRRPSLVEQPISMALKERIKILDNYFNHYYRELENYLIQRSKRMETLKQVLLESGIRESSIAWGRCVKEHLTKETTYLRSKRARIGPSDFQKLTAIGKGGFGKVYLARKKDGNEIVTLKVIRKNSYHRANQMTSVSKEKAVMMIPHTHKEETQWITRLLYSFHDSQYLYLAMEYHCGGDFRALLNNLTRLEDDIASFYMAEMVLAIQSLHKLGYIHRDIKPSNFVVDKNGHLKLIDFGLSKEGFISRNSKYQNTWRNLLNNKENDNSQNQLTSIVARSKDKDKKREQKHEHKVTYSKVGSPEYMAPEMLTGKGYDMTYDYWSLGVVFFEMLFGETPFGGDTPEEVFKNIMDWKTILDWNYLSDLVSSNALDLLKVLLCDPEKRTTGDDLKKHIYFEGLDWDNVHKIVPPFVPQVQNELDTSYFEGAEELESDADNDYDEVVEAAQEAAEGGENQPDQSPPLDEDTSFRNMPFGGFNFQRFPSVVEGARVKGLIKSFYVENEKCVSRATSTSSLNSPNTSCANSPIIQSQNSKTQSFNNYHPSSSNNTTQGGNYTTTPSQTPPTPTSPNVHGYQPKTPILRVSSKSVTNSPQSNLSKK</sequence>
<feature type="coiled-coil region" evidence="12">
    <location>
        <begin position="683"/>
        <end position="711"/>
    </location>
</feature>
<feature type="region of interest" description="Disordered" evidence="13">
    <location>
        <begin position="1037"/>
        <end position="1093"/>
    </location>
</feature>
<feature type="compositionally biased region" description="Low complexity" evidence="13">
    <location>
        <begin position="1618"/>
        <end position="1629"/>
    </location>
</feature>
<keyword evidence="12" id="KW-0175">Coiled coil</keyword>
<feature type="compositionally biased region" description="Low complexity" evidence="13">
    <location>
        <begin position="236"/>
        <end position="262"/>
    </location>
</feature>
<evidence type="ECO:0000256" key="12">
    <source>
        <dbReference type="SAM" id="Coils"/>
    </source>
</evidence>
<dbReference type="InterPro" id="IPR000961">
    <property type="entry name" value="AGC-kinase_C"/>
</dbReference>
<name>F4QF13_CACFS</name>
<evidence type="ECO:0000256" key="7">
    <source>
        <dbReference type="ARBA" id="ARBA00022777"/>
    </source>
</evidence>
<dbReference type="EMBL" id="GL883029">
    <property type="protein sequence ID" value="EGG13372.1"/>
    <property type="molecule type" value="Genomic_DNA"/>
</dbReference>
<evidence type="ECO:0000256" key="9">
    <source>
        <dbReference type="ARBA" id="ARBA00047899"/>
    </source>
</evidence>
<keyword evidence="8 11" id="KW-0067">ATP-binding</keyword>
<feature type="compositionally biased region" description="Low complexity" evidence="13">
    <location>
        <begin position="190"/>
        <end position="216"/>
    </location>
</feature>
<dbReference type="PANTHER" id="PTHR24356:SF417">
    <property type="entry name" value="CELL CYCLE PROTEIN KINASE DBF2-RELATED"/>
    <property type="match status" value="1"/>
</dbReference>
<evidence type="ECO:0000256" key="1">
    <source>
        <dbReference type="ARBA" id="ARBA00009903"/>
    </source>
</evidence>
<dbReference type="PROSITE" id="PS00108">
    <property type="entry name" value="PROTEIN_KINASE_ST"/>
    <property type="match status" value="1"/>
</dbReference>
<dbReference type="GO" id="GO:0004674">
    <property type="term" value="F:protein serine/threonine kinase activity"/>
    <property type="evidence" value="ECO:0007669"/>
    <property type="project" value="UniProtKB-KW"/>
</dbReference>
<keyword evidence="7" id="KW-0418">Kinase</keyword>
<gene>
    <name evidence="16" type="primary">ndrD</name>
    <name evidence="16" type="ORF">DFA_11133</name>
</gene>
<feature type="compositionally biased region" description="Low complexity" evidence="13">
    <location>
        <begin position="138"/>
        <end position="157"/>
    </location>
</feature>
<feature type="compositionally biased region" description="Polar residues" evidence="13">
    <location>
        <begin position="127"/>
        <end position="137"/>
    </location>
</feature>
<feature type="compositionally biased region" description="Low complexity" evidence="13">
    <location>
        <begin position="1037"/>
        <end position="1062"/>
    </location>
</feature>
<dbReference type="InterPro" id="IPR050236">
    <property type="entry name" value="Ser_Thr_kinase_AGC"/>
</dbReference>
<feature type="region of interest" description="Disordered" evidence="13">
    <location>
        <begin position="1555"/>
        <end position="1580"/>
    </location>
</feature>
<evidence type="ECO:0000313" key="17">
    <source>
        <dbReference type="Proteomes" id="UP000007797"/>
    </source>
</evidence>
<dbReference type="KEGG" id="dfa:DFA_11133"/>
<dbReference type="SMART" id="SM00220">
    <property type="entry name" value="S_TKc"/>
    <property type="match status" value="1"/>
</dbReference>
<dbReference type="OrthoDB" id="20181at2759"/>
<comment type="catalytic activity">
    <reaction evidence="9">
        <text>L-threonyl-[protein] + ATP = O-phospho-L-threonyl-[protein] + ADP + H(+)</text>
        <dbReference type="Rhea" id="RHEA:46608"/>
        <dbReference type="Rhea" id="RHEA-COMP:11060"/>
        <dbReference type="Rhea" id="RHEA-COMP:11605"/>
        <dbReference type="ChEBI" id="CHEBI:15378"/>
        <dbReference type="ChEBI" id="CHEBI:30013"/>
        <dbReference type="ChEBI" id="CHEBI:30616"/>
        <dbReference type="ChEBI" id="CHEBI:61977"/>
        <dbReference type="ChEBI" id="CHEBI:456216"/>
        <dbReference type="EC" id="2.7.11.1"/>
    </reaction>
</comment>
<dbReference type="EC" id="2.7.11.1" evidence="2"/>
<feature type="region of interest" description="Disordered" evidence="13">
    <location>
        <begin position="190"/>
        <end position="262"/>
    </location>
</feature>
<feature type="compositionally biased region" description="Polar residues" evidence="13">
    <location>
        <begin position="1692"/>
        <end position="1707"/>
    </location>
</feature>
<keyword evidence="4" id="KW-0597">Phosphoprotein</keyword>
<evidence type="ECO:0000259" key="15">
    <source>
        <dbReference type="PROSITE" id="PS51285"/>
    </source>
</evidence>
<evidence type="ECO:0000256" key="4">
    <source>
        <dbReference type="ARBA" id="ARBA00022553"/>
    </source>
</evidence>
<feature type="compositionally biased region" description="Low complexity" evidence="13">
    <location>
        <begin position="1652"/>
        <end position="1668"/>
    </location>
</feature>
<feature type="region of interest" description="Disordered" evidence="13">
    <location>
        <begin position="938"/>
        <end position="959"/>
    </location>
</feature>
<dbReference type="PROSITE" id="PS50011">
    <property type="entry name" value="PROTEIN_KINASE_DOM"/>
    <property type="match status" value="1"/>
</dbReference>
<dbReference type="Pfam" id="PF00069">
    <property type="entry name" value="Pkinase"/>
    <property type="match status" value="2"/>
</dbReference>
<keyword evidence="6 11" id="KW-0547">Nucleotide-binding</keyword>
<dbReference type="GO" id="GO:0005524">
    <property type="term" value="F:ATP binding"/>
    <property type="evidence" value="ECO:0007669"/>
    <property type="project" value="UniProtKB-UniRule"/>
</dbReference>
<dbReference type="Gene3D" id="3.30.200.20">
    <property type="entry name" value="Phosphorylase Kinase, domain 1"/>
    <property type="match status" value="2"/>
</dbReference>